<sequence>MKLKKVMAVVLAGVMVASLAGCSSKSNVKINAIADLKGTTVGVQTGTTGDILVTDDKELGVKTVEHYNKGFEAVQALMQGKIDAVVIDDQPAKVFVEKNKGLKIIDEEYTSEAYAIGIAKGNTELKDKINAAIAQIKEDGTLQGIIDYYIGNVEGATPYAKKDVDRPNGTLVMATNAEFPPYESIEGNSVVGLDVDMAQAIADILGMELKVEDMAFDSIIANITSGKSDIGVAGLTDNEERRQSIDFSDSYYTGRQVIIVKE</sequence>
<dbReference type="PANTHER" id="PTHR35936">
    <property type="entry name" value="MEMBRANE-BOUND LYTIC MUREIN TRANSGLYCOSYLASE F"/>
    <property type="match status" value="1"/>
</dbReference>
<dbReference type="InterPro" id="IPR018313">
    <property type="entry name" value="SBP_3_CS"/>
</dbReference>
<feature type="chain" id="PRO_5038743198" evidence="5">
    <location>
        <begin position="21"/>
        <end position="262"/>
    </location>
</feature>
<dbReference type="Gene3D" id="3.40.190.10">
    <property type="entry name" value="Periplasmic binding protein-like II"/>
    <property type="match status" value="3"/>
</dbReference>
<dbReference type="InterPro" id="IPR015168">
    <property type="entry name" value="SsuA/THI5"/>
</dbReference>
<evidence type="ECO:0000313" key="7">
    <source>
        <dbReference type="EMBL" id="HCL02064.1"/>
    </source>
</evidence>
<dbReference type="PROSITE" id="PS51257">
    <property type="entry name" value="PROKAR_LIPOPROTEIN"/>
    <property type="match status" value="1"/>
</dbReference>
<reference evidence="7 8" key="1">
    <citation type="journal article" date="2018" name="Nat. Biotechnol.">
        <title>A standardized bacterial taxonomy based on genome phylogeny substantially revises the tree of life.</title>
        <authorList>
            <person name="Parks D.H."/>
            <person name="Chuvochina M."/>
            <person name="Waite D.W."/>
            <person name="Rinke C."/>
            <person name="Skarshewski A."/>
            <person name="Chaumeil P.A."/>
            <person name="Hugenholtz P."/>
        </authorList>
    </citation>
    <scope>NUCLEOTIDE SEQUENCE [LARGE SCALE GENOMIC DNA]</scope>
    <source>
        <strain evidence="7">UBA11728</strain>
    </source>
</reference>
<feature type="signal peptide" evidence="5">
    <location>
        <begin position="1"/>
        <end position="20"/>
    </location>
</feature>
<dbReference type="InterPro" id="IPR001638">
    <property type="entry name" value="Solute-binding_3/MltF_N"/>
</dbReference>
<dbReference type="Pfam" id="PF00497">
    <property type="entry name" value="SBP_bac_3"/>
    <property type="match status" value="2"/>
</dbReference>
<dbReference type="GO" id="GO:0030313">
    <property type="term" value="C:cell envelope"/>
    <property type="evidence" value="ECO:0007669"/>
    <property type="project" value="UniProtKB-SubCell"/>
</dbReference>
<accession>A0A3D2X585</accession>
<comment type="subcellular location">
    <subcellularLocation>
        <location evidence="1">Cell envelope</location>
    </subcellularLocation>
</comment>
<gene>
    <name evidence="7" type="ORF">DHW61_06540</name>
</gene>
<protein>
    <submittedName>
        <fullName evidence="7">Amino acid ABC transporter substrate-binding protein</fullName>
    </submittedName>
</protein>
<evidence type="ECO:0000256" key="2">
    <source>
        <dbReference type="ARBA" id="ARBA00010333"/>
    </source>
</evidence>
<evidence type="ECO:0000313" key="8">
    <source>
        <dbReference type="Proteomes" id="UP000262969"/>
    </source>
</evidence>
<keyword evidence="3 5" id="KW-0732">Signal</keyword>
<proteinExistence type="inferred from homology"/>
<comment type="caution">
    <text evidence="7">The sequence shown here is derived from an EMBL/GenBank/DDBJ whole genome shotgun (WGS) entry which is preliminary data.</text>
</comment>
<dbReference type="EMBL" id="DPVV01000219">
    <property type="protein sequence ID" value="HCL02064.1"/>
    <property type="molecule type" value="Genomic_DNA"/>
</dbReference>
<evidence type="ECO:0000256" key="4">
    <source>
        <dbReference type="RuleBase" id="RU003744"/>
    </source>
</evidence>
<dbReference type="SUPFAM" id="SSF53850">
    <property type="entry name" value="Periplasmic binding protein-like II"/>
    <property type="match status" value="2"/>
</dbReference>
<evidence type="ECO:0000256" key="3">
    <source>
        <dbReference type="ARBA" id="ARBA00022729"/>
    </source>
</evidence>
<dbReference type="Pfam" id="PF09084">
    <property type="entry name" value="NMT1"/>
    <property type="match status" value="1"/>
</dbReference>
<dbReference type="PROSITE" id="PS01039">
    <property type="entry name" value="SBP_BACTERIAL_3"/>
    <property type="match status" value="1"/>
</dbReference>
<organism evidence="7 8">
    <name type="scientific">Lachnoclostridium phytofermentans</name>
    <dbReference type="NCBI Taxonomy" id="66219"/>
    <lineage>
        <taxon>Bacteria</taxon>
        <taxon>Bacillati</taxon>
        <taxon>Bacillota</taxon>
        <taxon>Clostridia</taxon>
        <taxon>Lachnospirales</taxon>
        <taxon>Lachnospiraceae</taxon>
    </lineage>
</organism>
<evidence type="ECO:0000256" key="5">
    <source>
        <dbReference type="SAM" id="SignalP"/>
    </source>
</evidence>
<dbReference type="Proteomes" id="UP000262969">
    <property type="component" value="Unassembled WGS sequence"/>
</dbReference>
<comment type="similarity">
    <text evidence="2 4">Belongs to the bacterial solute-binding protein 3 family.</text>
</comment>
<dbReference type="PANTHER" id="PTHR35936:SF17">
    <property type="entry name" value="ARGININE-BINDING EXTRACELLULAR PROTEIN ARTP"/>
    <property type="match status" value="1"/>
</dbReference>
<evidence type="ECO:0000259" key="6">
    <source>
        <dbReference type="SMART" id="SM00062"/>
    </source>
</evidence>
<dbReference type="AlphaFoldDB" id="A0A3D2X585"/>
<evidence type="ECO:0000256" key="1">
    <source>
        <dbReference type="ARBA" id="ARBA00004196"/>
    </source>
</evidence>
<feature type="domain" description="Solute-binding protein family 3/N-terminal" evidence="6">
    <location>
        <begin position="1"/>
        <end position="153"/>
    </location>
</feature>
<name>A0A3D2X585_9FIRM</name>
<dbReference type="SMART" id="SM00062">
    <property type="entry name" value="PBPb"/>
    <property type="match status" value="1"/>
</dbReference>